<keyword evidence="2" id="KW-1003">Cell membrane</keyword>
<feature type="region of interest" description="Disordered" evidence="9">
    <location>
        <begin position="209"/>
        <end position="272"/>
    </location>
</feature>
<evidence type="ECO:0000256" key="1">
    <source>
        <dbReference type="ARBA" id="ARBA00022448"/>
    </source>
</evidence>
<evidence type="ECO:0000256" key="5">
    <source>
        <dbReference type="ARBA" id="ARBA00022958"/>
    </source>
</evidence>
<evidence type="ECO:0000256" key="3">
    <source>
        <dbReference type="ARBA" id="ARBA00022538"/>
    </source>
</evidence>
<sequence length="272" mass="29512">MKFSDWCQILLFIAVASAGAIRLRRYASSVFEERVRLLALVETGFYKLAGVDPAREQGWFGYTFAVLAFNAAGFALLYSILRLQDILPANPQGFGAVDGDLALNTAVSFTTNTNWQAIGGETTLTHFTQIAGLNTQNFVLAATGIAVAIAVTRAFARSSARTLGNFWVDLTRGTLYLPMPIAIVVALAFMALGVLHTLDSSFVRRRWRAPSRSSRSDRRRASSRSSSSAPTAAASSTSTRRIRSRTRPTGPTRSSSGRASRSRLRLPLRSGA</sequence>
<keyword evidence="8 10" id="KW-0472">Membrane</keyword>
<gene>
    <name evidence="11" type="ORF">GCM10011322_27430</name>
</gene>
<keyword evidence="1" id="KW-0813">Transport</keyword>
<evidence type="ECO:0000313" key="12">
    <source>
        <dbReference type="Proteomes" id="UP000600449"/>
    </source>
</evidence>
<keyword evidence="7" id="KW-0406">Ion transport</keyword>
<feature type="compositionally biased region" description="Low complexity" evidence="9">
    <location>
        <begin position="223"/>
        <end position="239"/>
    </location>
</feature>
<dbReference type="PANTHER" id="PTHR30607">
    <property type="entry name" value="POTASSIUM-TRANSPORTING ATPASE A CHAIN"/>
    <property type="match status" value="1"/>
</dbReference>
<feature type="transmembrane region" description="Helical" evidence="10">
    <location>
        <begin position="59"/>
        <end position="81"/>
    </location>
</feature>
<evidence type="ECO:0000256" key="8">
    <source>
        <dbReference type="ARBA" id="ARBA00023136"/>
    </source>
</evidence>
<dbReference type="InterPro" id="IPR004623">
    <property type="entry name" value="KdpA"/>
</dbReference>
<evidence type="ECO:0000256" key="6">
    <source>
        <dbReference type="ARBA" id="ARBA00022989"/>
    </source>
</evidence>
<evidence type="ECO:0000256" key="4">
    <source>
        <dbReference type="ARBA" id="ARBA00022692"/>
    </source>
</evidence>
<keyword evidence="5" id="KW-0630">Potassium</keyword>
<name>A0A917QA65_9HYPH</name>
<dbReference type="AlphaFoldDB" id="A0A917QA65"/>
<evidence type="ECO:0000313" key="11">
    <source>
        <dbReference type="EMBL" id="GGK38864.1"/>
    </source>
</evidence>
<dbReference type="Proteomes" id="UP000600449">
    <property type="component" value="Unassembled WGS sequence"/>
</dbReference>
<keyword evidence="3" id="KW-0633">Potassium transport</keyword>
<keyword evidence="4 10" id="KW-0812">Transmembrane</keyword>
<feature type="compositionally biased region" description="Low complexity" evidence="9">
    <location>
        <begin position="247"/>
        <end position="259"/>
    </location>
</feature>
<organism evidence="11 12">
    <name type="scientific">Salinarimonas ramus</name>
    <dbReference type="NCBI Taxonomy" id="690164"/>
    <lineage>
        <taxon>Bacteria</taxon>
        <taxon>Pseudomonadati</taxon>
        <taxon>Pseudomonadota</taxon>
        <taxon>Alphaproteobacteria</taxon>
        <taxon>Hyphomicrobiales</taxon>
        <taxon>Salinarimonadaceae</taxon>
        <taxon>Salinarimonas</taxon>
    </lineage>
</organism>
<evidence type="ECO:0000256" key="7">
    <source>
        <dbReference type="ARBA" id="ARBA00023065"/>
    </source>
</evidence>
<evidence type="ECO:0000256" key="2">
    <source>
        <dbReference type="ARBA" id="ARBA00022475"/>
    </source>
</evidence>
<dbReference type="GO" id="GO:0005886">
    <property type="term" value="C:plasma membrane"/>
    <property type="evidence" value="ECO:0007669"/>
    <property type="project" value="TreeGrafter"/>
</dbReference>
<evidence type="ECO:0000256" key="9">
    <source>
        <dbReference type="SAM" id="MobiDB-lite"/>
    </source>
</evidence>
<dbReference type="Pfam" id="PF03814">
    <property type="entry name" value="KdpA"/>
    <property type="match status" value="1"/>
</dbReference>
<reference evidence="11 12" key="1">
    <citation type="journal article" date="2014" name="Int. J. Syst. Evol. Microbiol.">
        <title>Complete genome sequence of Corynebacterium casei LMG S-19264T (=DSM 44701T), isolated from a smear-ripened cheese.</title>
        <authorList>
            <consortium name="US DOE Joint Genome Institute (JGI-PGF)"/>
            <person name="Walter F."/>
            <person name="Albersmeier A."/>
            <person name="Kalinowski J."/>
            <person name="Ruckert C."/>
        </authorList>
    </citation>
    <scope>NUCLEOTIDE SEQUENCE [LARGE SCALE GENOMIC DNA]</scope>
    <source>
        <strain evidence="11 12">CGMCC 1.9161</strain>
    </source>
</reference>
<comment type="caution">
    <text evidence="11">The sequence shown here is derived from an EMBL/GenBank/DDBJ whole genome shotgun (WGS) entry which is preliminary data.</text>
</comment>
<dbReference type="PANTHER" id="PTHR30607:SF2">
    <property type="entry name" value="POTASSIUM-TRANSPORTING ATPASE POTASSIUM-BINDING SUBUNIT"/>
    <property type="match status" value="1"/>
</dbReference>
<evidence type="ECO:0000256" key="10">
    <source>
        <dbReference type="SAM" id="Phobius"/>
    </source>
</evidence>
<evidence type="ECO:0008006" key="13">
    <source>
        <dbReference type="Google" id="ProtNLM"/>
    </source>
</evidence>
<dbReference type="EMBL" id="BMMF01000007">
    <property type="protein sequence ID" value="GGK38864.1"/>
    <property type="molecule type" value="Genomic_DNA"/>
</dbReference>
<dbReference type="GO" id="GO:0008556">
    <property type="term" value="F:P-type potassium transmembrane transporter activity"/>
    <property type="evidence" value="ECO:0007669"/>
    <property type="project" value="InterPro"/>
</dbReference>
<keyword evidence="6 10" id="KW-1133">Transmembrane helix</keyword>
<protein>
    <recommendedName>
        <fullName evidence="13">Potassium-transporting ATPase subunit KdpA</fullName>
    </recommendedName>
</protein>
<proteinExistence type="predicted"/>
<accession>A0A917QA65</accession>
<feature type="transmembrane region" description="Helical" evidence="10">
    <location>
        <begin position="176"/>
        <end position="198"/>
    </location>
</feature>
<feature type="transmembrane region" description="Helical" evidence="10">
    <location>
        <begin position="138"/>
        <end position="156"/>
    </location>
</feature>
<keyword evidence="12" id="KW-1185">Reference proteome</keyword>